<feature type="transmembrane region" description="Helical" evidence="2">
    <location>
        <begin position="12"/>
        <end position="35"/>
    </location>
</feature>
<keyword evidence="2" id="KW-1133">Transmembrane helix</keyword>
<evidence type="ECO:0000313" key="4">
    <source>
        <dbReference type="Proteomes" id="UP001325680"/>
    </source>
</evidence>
<sequence length="173" mass="19876">MKPLNVQDRQRAFQRFLLFFILTIAVIITAVFFGIKIPYAENEKLQEQLAVVDKENHFRNDFSLAMTEAQSLLDTVNMDPQKSGLLDGRITQKIQEMDAMLAKNDITSKGLYSQVIKSLNSMQSDKRGLRAASNKDSVVAMYNMQILELKNSLAKWQESYNQLQTQNLILRQK</sequence>
<evidence type="ECO:0000256" key="1">
    <source>
        <dbReference type="SAM" id="Coils"/>
    </source>
</evidence>
<evidence type="ECO:0000313" key="3">
    <source>
        <dbReference type="EMBL" id="WQD40037.1"/>
    </source>
</evidence>
<dbReference type="EMBL" id="CP139960">
    <property type="protein sequence ID" value="WQD40037.1"/>
    <property type="molecule type" value="Genomic_DNA"/>
</dbReference>
<dbReference type="Proteomes" id="UP001325680">
    <property type="component" value="Chromosome"/>
</dbReference>
<accession>A0ABZ0WCZ5</accession>
<name>A0ABZ0WCZ5_9BACT</name>
<proteinExistence type="predicted"/>
<organism evidence="3 4">
    <name type="scientific">Niabella yanshanensis</name>
    <dbReference type="NCBI Taxonomy" id="577386"/>
    <lineage>
        <taxon>Bacteria</taxon>
        <taxon>Pseudomonadati</taxon>
        <taxon>Bacteroidota</taxon>
        <taxon>Chitinophagia</taxon>
        <taxon>Chitinophagales</taxon>
        <taxon>Chitinophagaceae</taxon>
        <taxon>Niabella</taxon>
    </lineage>
</organism>
<protein>
    <submittedName>
        <fullName evidence="3">Type VI secretion system TssO</fullName>
    </submittedName>
</protein>
<keyword evidence="1" id="KW-0175">Coiled coil</keyword>
<evidence type="ECO:0000256" key="2">
    <source>
        <dbReference type="SAM" id="Phobius"/>
    </source>
</evidence>
<gene>
    <name evidence="3" type="primary">tssO</name>
    <name evidence="3" type="ORF">U0035_07755</name>
</gene>
<keyword evidence="2" id="KW-0472">Membrane</keyword>
<dbReference type="InterPro" id="IPR039449">
    <property type="entry name" value="TssO"/>
</dbReference>
<dbReference type="RefSeq" id="WP_114789428.1">
    <property type="nucleotide sequence ID" value="NZ_CP139960.1"/>
</dbReference>
<reference evidence="3 4" key="1">
    <citation type="submission" date="2023-12" db="EMBL/GenBank/DDBJ databases">
        <title>Genome sequencing and assembly of bacterial species from a model synthetic community.</title>
        <authorList>
            <person name="Hogle S.L."/>
        </authorList>
    </citation>
    <scope>NUCLEOTIDE SEQUENCE [LARGE SCALE GENOMIC DNA]</scope>
    <source>
        <strain evidence="3 4">HAMBI_3031</strain>
    </source>
</reference>
<feature type="coiled-coil region" evidence="1">
    <location>
        <begin position="146"/>
        <end position="173"/>
    </location>
</feature>
<dbReference type="Pfam" id="PF17561">
    <property type="entry name" value="TssO"/>
    <property type="match status" value="1"/>
</dbReference>
<keyword evidence="2" id="KW-0812">Transmembrane</keyword>
<keyword evidence="4" id="KW-1185">Reference proteome</keyword>